<evidence type="ECO:0000256" key="3">
    <source>
        <dbReference type="ARBA" id="ARBA00023140"/>
    </source>
</evidence>
<dbReference type="PANTHER" id="PTHR12652">
    <property type="entry name" value="PEROXISOMAL BIOGENESIS FACTOR 11"/>
    <property type="match status" value="1"/>
</dbReference>
<keyword evidence="7" id="KW-1185">Reference proteome</keyword>
<comment type="caution">
    <text evidence="5">The sequence shown here is derived from an EMBL/GenBank/DDBJ whole genome shotgun (WGS) entry which is preliminary data.</text>
</comment>
<keyword evidence="2" id="KW-0472">Membrane</keyword>
<evidence type="ECO:0000313" key="7">
    <source>
        <dbReference type="Proteomes" id="UP001152797"/>
    </source>
</evidence>
<dbReference type="OrthoDB" id="411017at2759"/>
<reference evidence="5" key="1">
    <citation type="submission" date="2022-10" db="EMBL/GenBank/DDBJ databases">
        <authorList>
            <person name="Chen Y."/>
            <person name="Dougan E. K."/>
            <person name="Chan C."/>
            <person name="Rhodes N."/>
            <person name="Thang M."/>
        </authorList>
    </citation>
    <scope>NUCLEOTIDE SEQUENCE</scope>
</reference>
<keyword evidence="1" id="KW-0962">Peroxisome biogenesis</keyword>
<name>A0A9P1BX41_9DINO</name>
<organism evidence="5">
    <name type="scientific">Cladocopium goreaui</name>
    <dbReference type="NCBI Taxonomy" id="2562237"/>
    <lineage>
        <taxon>Eukaryota</taxon>
        <taxon>Sar</taxon>
        <taxon>Alveolata</taxon>
        <taxon>Dinophyceae</taxon>
        <taxon>Suessiales</taxon>
        <taxon>Symbiodiniaceae</taxon>
        <taxon>Cladocopium</taxon>
    </lineage>
</organism>
<evidence type="ECO:0000256" key="4">
    <source>
        <dbReference type="ARBA" id="ARBA00046271"/>
    </source>
</evidence>
<dbReference type="PANTHER" id="PTHR12652:SF50">
    <property type="entry name" value="PEROXIN 11"/>
    <property type="match status" value="1"/>
</dbReference>
<evidence type="ECO:0008006" key="8">
    <source>
        <dbReference type="Google" id="ProtNLM"/>
    </source>
</evidence>
<dbReference type="AlphaFoldDB" id="A0A9P1BX41"/>
<protein>
    <recommendedName>
        <fullName evidence="8">Peroxisomal biogenesis factor 11</fullName>
    </recommendedName>
</protein>
<dbReference type="EMBL" id="CAMXCT020000541">
    <property type="protein sequence ID" value="CAL1133545.1"/>
    <property type="molecule type" value="Genomic_DNA"/>
</dbReference>
<dbReference type="Pfam" id="PF05648">
    <property type="entry name" value="PEX11"/>
    <property type="match status" value="1"/>
</dbReference>
<dbReference type="GO" id="GO:0016559">
    <property type="term" value="P:peroxisome fission"/>
    <property type="evidence" value="ECO:0007669"/>
    <property type="project" value="InterPro"/>
</dbReference>
<dbReference type="InterPro" id="IPR008733">
    <property type="entry name" value="PEX11"/>
</dbReference>
<evidence type="ECO:0000256" key="2">
    <source>
        <dbReference type="ARBA" id="ARBA00023136"/>
    </source>
</evidence>
<dbReference type="EMBL" id="CAMXCT010000541">
    <property type="protein sequence ID" value="CAI3980170.1"/>
    <property type="molecule type" value="Genomic_DNA"/>
</dbReference>
<evidence type="ECO:0000313" key="5">
    <source>
        <dbReference type="EMBL" id="CAI3980170.1"/>
    </source>
</evidence>
<dbReference type="EMBL" id="CAMXCT030000541">
    <property type="protein sequence ID" value="CAL4767482.1"/>
    <property type="molecule type" value="Genomic_DNA"/>
</dbReference>
<reference evidence="6" key="2">
    <citation type="submission" date="2024-04" db="EMBL/GenBank/DDBJ databases">
        <authorList>
            <person name="Chen Y."/>
            <person name="Shah S."/>
            <person name="Dougan E. K."/>
            <person name="Thang M."/>
            <person name="Chan C."/>
        </authorList>
    </citation>
    <scope>NUCLEOTIDE SEQUENCE [LARGE SCALE GENOMIC DNA]</scope>
</reference>
<evidence type="ECO:0000313" key="6">
    <source>
        <dbReference type="EMBL" id="CAL1133545.1"/>
    </source>
</evidence>
<dbReference type="Proteomes" id="UP001152797">
    <property type="component" value="Unassembled WGS sequence"/>
</dbReference>
<gene>
    <name evidence="5" type="ORF">C1SCF055_LOCUS8072</name>
</gene>
<proteinExistence type="predicted"/>
<evidence type="ECO:0000256" key="1">
    <source>
        <dbReference type="ARBA" id="ARBA00022593"/>
    </source>
</evidence>
<dbReference type="GO" id="GO:0005778">
    <property type="term" value="C:peroxisomal membrane"/>
    <property type="evidence" value="ECO:0007669"/>
    <property type="project" value="UniProtKB-SubCell"/>
</dbReference>
<sequence length="234" mass="26870">MEELEQPWRPTLPLCDKAIDLKAANKILSSAQTREKCLKIFQYASRLVAYVLLRGSLKDLGKHFEALSKNLSTARRFFKLFRFMKHFEDLADAKEEKDPTFQKLLYLDVAANVVADISEDWTSLEKVGFLRKGTLHPRTEYYANWCQLVLAVVEIIVTKIKADRAMEKASKPDASKEVLRKRTMAQLEFSKFLADLVKAFWDCELSFASELAFILSGLWAALVSTHKYAIRVLK</sequence>
<comment type="subcellular location">
    <subcellularLocation>
        <location evidence="4">Peroxisome membrane</location>
    </subcellularLocation>
</comment>
<keyword evidence="3" id="KW-0576">Peroxisome</keyword>
<accession>A0A9P1BX41</accession>